<keyword evidence="7 9" id="KW-0131">Cell cycle</keyword>
<dbReference type="GO" id="GO:0051301">
    <property type="term" value="P:cell division"/>
    <property type="evidence" value="ECO:0007669"/>
    <property type="project" value="UniProtKB-UniRule"/>
</dbReference>
<keyword evidence="5 9" id="KW-0498">Mitosis</keyword>
<feature type="compositionally biased region" description="Polar residues" evidence="11">
    <location>
        <begin position="1"/>
        <end position="11"/>
    </location>
</feature>
<keyword evidence="3 9" id="KW-0158">Chromosome</keyword>
<evidence type="ECO:0000256" key="6">
    <source>
        <dbReference type="ARBA" id="ARBA00023054"/>
    </source>
</evidence>
<dbReference type="GO" id="GO:0007059">
    <property type="term" value="P:chromosome segregation"/>
    <property type="evidence" value="ECO:0007669"/>
    <property type="project" value="InterPro"/>
</dbReference>
<feature type="domain" description="Chromosome segregation protein Spc25 C-terminal" evidence="12">
    <location>
        <begin position="168"/>
        <end position="201"/>
    </location>
</feature>
<evidence type="ECO:0000259" key="12">
    <source>
        <dbReference type="Pfam" id="PF08234"/>
    </source>
</evidence>
<accession>A0AAN9L6U6</accession>
<evidence type="ECO:0000256" key="8">
    <source>
        <dbReference type="ARBA" id="ARBA00023328"/>
    </source>
</evidence>
<evidence type="ECO:0000256" key="11">
    <source>
        <dbReference type="SAM" id="MobiDB-lite"/>
    </source>
</evidence>
<evidence type="ECO:0000256" key="9">
    <source>
        <dbReference type="RuleBase" id="RU367150"/>
    </source>
</evidence>
<evidence type="ECO:0000256" key="10">
    <source>
        <dbReference type="SAM" id="Coils"/>
    </source>
</evidence>
<dbReference type="GO" id="GO:0031262">
    <property type="term" value="C:Ndc80 complex"/>
    <property type="evidence" value="ECO:0007669"/>
    <property type="project" value="InterPro"/>
</dbReference>
<comment type="caution">
    <text evidence="13">The sequence shown here is derived from an EMBL/GenBank/DDBJ whole genome shotgun (WGS) entry which is preliminary data.</text>
</comment>
<comment type="subcellular location">
    <subcellularLocation>
        <location evidence="1">Chromosome</location>
        <location evidence="1">Centromere</location>
    </subcellularLocation>
    <subcellularLocation>
        <location evidence="9">Nucleus</location>
    </subcellularLocation>
    <subcellularLocation>
        <location evidence="9">Chromosome</location>
        <location evidence="9">Centromere</location>
        <location evidence="9">Kinetochore</location>
    </subcellularLocation>
</comment>
<evidence type="ECO:0000256" key="2">
    <source>
        <dbReference type="ARBA" id="ARBA00006379"/>
    </source>
</evidence>
<dbReference type="Proteomes" id="UP001367508">
    <property type="component" value="Unassembled WGS sequence"/>
</dbReference>
<comment type="function">
    <text evidence="9">Acts as a component of the essential kinetochore-associated NDC80 complex, which is required for chromosome segregation and spindle checkpoint activity.</text>
</comment>
<evidence type="ECO:0000313" key="13">
    <source>
        <dbReference type="EMBL" id="KAK7330520.1"/>
    </source>
</evidence>
<keyword evidence="6 10" id="KW-0175">Coiled coil</keyword>
<protein>
    <recommendedName>
        <fullName evidence="9">Kinetochore protein SPC25</fullName>
    </recommendedName>
</protein>
<dbReference type="InterPro" id="IPR045143">
    <property type="entry name" value="Spc25"/>
</dbReference>
<proteinExistence type="inferred from homology"/>
<evidence type="ECO:0000313" key="14">
    <source>
        <dbReference type="Proteomes" id="UP001367508"/>
    </source>
</evidence>
<dbReference type="InterPro" id="IPR013255">
    <property type="entry name" value="Spc25_C"/>
</dbReference>
<reference evidence="13 14" key="1">
    <citation type="submission" date="2024-01" db="EMBL/GenBank/DDBJ databases">
        <title>The genomes of 5 underutilized Papilionoideae crops provide insights into root nodulation and disease resistanc.</title>
        <authorList>
            <person name="Jiang F."/>
        </authorList>
    </citation>
    <scope>NUCLEOTIDE SEQUENCE [LARGE SCALE GENOMIC DNA]</scope>
    <source>
        <strain evidence="13">LVBAO_FW01</strain>
        <tissue evidence="13">Leaves</tissue>
    </source>
</reference>
<keyword evidence="9" id="KW-0995">Kinetochore</keyword>
<dbReference type="PANTHER" id="PTHR14281">
    <property type="entry name" value="KINETOCHORE PROTEIN SPC25-RELATED"/>
    <property type="match status" value="1"/>
</dbReference>
<dbReference type="Gene3D" id="3.30.457.50">
    <property type="entry name" value="Chromosome segregation protein Spc25"/>
    <property type="match status" value="1"/>
</dbReference>
<name>A0AAN9L6U6_CANGL</name>
<evidence type="ECO:0000256" key="3">
    <source>
        <dbReference type="ARBA" id="ARBA00022454"/>
    </source>
</evidence>
<evidence type="ECO:0000256" key="5">
    <source>
        <dbReference type="ARBA" id="ARBA00022776"/>
    </source>
</evidence>
<feature type="compositionally biased region" description="Basic and acidic residues" evidence="11">
    <location>
        <begin position="13"/>
        <end position="22"/>
    </location>
</feature>
<keyword evidence="9" id="KW-0539">Nucleus</keyword>
<keyword evidence="14" id="KW-1185">Reference proteome</keyword>
<evidence type="ECO:0000256" key="7">
    <source>
        <dbReference type="ARBA" id="ARBA00023306"/>
    </source>
</evidence>
<sequence>MMHIQNPQTQDSDWERKRMESPVSNCDREIPLHMQNIDAFTVSHAKSLETLRATVQQAAQYQVQLEEVKGKLREAEDDLVKALAVKTRKEVKRMVLMDLIASAKARVEDLNKIIQEQRTKKQEYATFLSQQSLACEGKLNESIEPKDETQEATSWYNRVLGFHVKGGRVLSCEPFLDGTKELIHELNKTNGLFKFVRVMRKRTEPAGSSVVRIGEHEESAFNSASAPVVSMSSVISDSPTKENEHRVEPTESNSQSKKQNVRRRVKSAVLSPGSASSVRQSSRLKERGHTYELDCLLFYVLVRQEVNSKCPGSLKCSGRHNSRLRVLSANKLTLLQTLLAF</sequence>
<keyword evidence="4 9" id="KW-0132">Cell division</keyword>
<feature type="region of interest" description="Disordered" evidence="11">
    <location>
        <begin position="1"/>
        <end position="22"/>
    </location>
</feature>
<feature type="region of interest" description="Disordered" evidence="11">
    <location>
        <begin position="232"/>
        <end position="283"/>
    </location>
</feature>
<comment type="subunit">
    <text evidence="9">Component of the NDC80 complex.</text>
</comment>
<dbReference type="AlphaFoldDB" id="A0AAN9L6U6"/>
<evidence type="ECO:0000256" key="1">
    <source>
        <dbReference type="ARBA" id="ARBA00004584"/>
    </source>
</evidence>
<feature type="coiled-coil region" evidence="10">
    <location>
        <begin position="51"/>
        <end position="120"/>
    </location>
</feature>
<comment type="similarity">
    <text evidence="2 9">Belongs to the SPC25 family.</text>
</comment>
<dbReference type="Pfam" id="PF08234">
    <property type="entry name" value="Spindle_Spc25"/>
    <property type="match status" value="1"/>
</dbReference>
<gene>
    <name evidence="13" type="ORF">VNO77_24715</name>
</gene>
<evidence type="ECO:0000256" key="4">
    <source>
        <dbReference type="ARBA" id="ARBA00022618"/>
    </source>
</evidence>
<organism evidence="13 14">
    <name type="scientific">Canavalia gladiata</name>
    <name type="common">Sword bean</name>
    <name type="synonym">Dolichos gladiatus</name>
    <dbReference type="NCBI Taxonomy" id="3824"/>
    <lineage>
        <taxon>Eukaryota</taxon>
        <taxon>Viridiplantae</taxon>
        <taxon>Streptophyta</taxon>
        <taxon>Embryophyta</taxon>
        <taxon>Tracheophyta</taxon>
        <taxon>Spermatophyta</taxon>
        <taxon>Magnoliopsida</taxon>
        <taxon>eudicotyledons</taxon>
        <taxon>Gunneridae</taxon>
        <taxon>Pentapetalae</taxon>
        <taxon>rosids</taxon>
        <taxon>fabids</taxon>
        <taxon>Fabales</taxon>
        <taxon>Fabaceae</taxon>
        <taxon>Papilionoideae</taxon>
        <taxon>50 kb inversion clade</taxon>
        <taxon>NPAAA clade</taxon>
        <taxon>indigoferoid/millettioid clade</taxon>
        <taxon>Phaseoleae</taxon>
        <taxon>Canavalia</taxon>
    </lineage>
</organism>
<keyword evidence="8 9" id="KW-0137">Centromere</keyword>
<dbReference type="PANTHER" id="PTHR14281:SF0">
    <property type="entry name" value="KINETOCHORE PROTEIN SPC25"/>
    <property type="match status" value="1"/>
</dbReference>
<dbReference type="EMBL" id="JAYMYQ010000005">
    <property type="protein sequence ID" value="KAK7330520.1"/>
    <property type="molecule type" value="Genomic_DNA"/>
</dbReference>
<feature type="compositionally biased region" description="Basic and acidic residues" evidence="11">
    <location>
        <begin position="239"/>
        <end position="249"/>
    </location>
</feature>
<dbReference type="GO" id="GO:0005634">
    <property type="term" value="C:nucleus"/>
    <property type="evidence" value="ECO:0007669"/>
    <property type="project" value="UniProtKB-SubCell"/>
</dbReference>